<sequence length="59" mass="6183">MRSGASVHTIKKFNRGSNKKAGTVVSVKKLEEVGESEGGGSGAEDLGGGEVEYEVERED</sequence>
<dbReference type="AlphaFoldDB" id="A0A498JUN4"/>
<evidence type="ECO:0000313" key="4">
    <source>
        <dbReference type="Proteomes" id="UP000290289"/>
    </source>
</evidence>
<dbReference type="Proteomes" id="UP000290289">
    <property type="component" value="Chromosome 5"/>
</dbReference>
<dbReference type="Pfam" id="PF08523">
    <property type="entry name" value="MBF1"/>
    <property type="match status" value="1"/>
</dbReference>
<protein>
    <recommendedName>
        <fullName evidence="2">Multiprotein bridging factor 1 N-terminal domain-containing protein</fullName>
    </recommendedName>
</protein>
<evidence type="ECO:0000313" key="3">
    <source>
        <dbReference type="EMBL" id="RXH97633.1"/>
    </source>
</evidence>
<dbReference type="InterPro" id="IPR013729">
    <property type="entry name" value="MBF1_N"/>
</dbReference>
<feature type="compositionally biased region" description="Gly residues" evidence="1">
    <location>
        <begin position="36"/>
        <end position="50"/>
    </location>
</feature>
<gene>
    <name evidence="3" type="ORF">DVH24_009958</name>
</gene>
<accession>A0A498JUN4</accession>
<evidence type="ECO:0000256" key="1">
    <source>
        <dbReference type="SAM" id="MobiDB-lite"/>
    </source>
</evidence>
<reference evidence="3 4" key="1">
    <citation type="submission" date="2018-10" db="EMBL/GenBank/DDBJ databases">
        <title>A high-quality apple genome assembly.</title>
        <authorList>
            <person name="Hu J."/>
        </authorList>
    </citation>
    <scope>NUCLEOTIDE SEQUENCE [LARGE SCALE GENOMIC DNA]</scope>
    <source>
        <strain evidence="4">cv. HFTH1</strain>
        <tissue evidence="3">Young leaf</tissue>
    </source>
</reference>
<comment type="caution">
    <text evidence="3">The sequence shown here is derived from an EMBL/GenBank/DDBJ whole genome shotgun (WGS) entry which is preliminary data.</text>
</comment>
<feature type="region of interest" description="Disordered" evidence="1">
    <location>
        <begin position="32"/>
        <end position="59"/>
    </location>
</feature>
<keyword evidence="4" id="KW-1185">Reference proteome</keyword>
<evidence type="ECO:0000259" key="2">
    <source>
        <dbReference type="Pfam" id="PF08523"/>
    </source>
</evidence>
<feature type="domain" description="Multiprotein bridging factor 1 N-terminal" evidence="2">
    <location>
        <begin position="1"/>
        <end position="33"/>
    </location>
</feature>
<name>A0A498JUN4_MALDO</name>
<dbReference type="EMBL" id="RDQH01000331">
    <property type="protein sequence ID" value="RXH97633.1"/>
    <property type="molecule type" value="Genomic_DNA"/>
</dbReference>
<proteinExistence type="predicted"/>
<organism evidence="3 4">
    <name type="scientific">Malus domestica</name>
    <name type="common">Apple</name>
    <name type="synonym">Pyrus malus</name>
    <dbReference type="NCBI Taxonomy" id="3750"/>
    <lineage>
        <taxon>Eukaryota</taxon>
        <taxon>Viridiplantae</taxon>
        <taxon>Streptophyta</taxon>
        <taxon>Embryophyta</taxon>
        <taxon>Tracheophyta</taxon>
        <taxon>Spermatophyta</taxon>
        <taxon>Magnoliopsida</taxon>
        <taxon>eudicotyledons</taxon>
        <taxon>Gunneridae</taxon>
        <taxon>Pentapetalae</taxon>
        <taxon>rosids</taxon>
        <taxon>fabids</taxon>
        <taxon>Rosales</taxon>
        <taxon>Rosaceae</taxon>
        <taxon>Amygdaloideae</taxon>
        <taxon>Maleae</taxon>
        <taxon>Malus</taxon>
    </lineage>
</organism>